<gene>
    <name evidence="8" type="ORF">F2Q69_00018470</name>
</gene>
<reference evidence="8" key="1">
    <citation type="submission" date="2019-12" db="EMBL/GenBank/DDBJ databases">
        <title>Genome sequencing and annotation of Brassica cretica.</title>
        <authorList>
            <person name="Studholme D.J."/>
            <person name="Sarris P."/>
        </authorList>
    </citation>
    <scope>NUCLEOTIDE SEQUENCE</scope>
    <source>
        <strain evidence="8">PFS-109/04</strain>
        <tissue evidence="8">Leaf</tissue>
    </source>
</reference>
<dbReference type="GO" id="GO:0005634">
    <property type="term" value="C:nucleus"/>
    <property type="evidence" value="ECO:0007669"/>
    <property type="project" value="TreeGrafter"/>
</dbReference>
<comment type="function">
    <text evidence="4 7">Cytokinin-activating enzyme working in the direct activation pathway. Phosphoribohydrolase that converts inactive cytokinin nucleotides to the biologically active free-base forms.</text>
</comment>
<dbReference type="Gene3D" id="3.40.50.450">
    <property type="match status" value="1"/>
</dbReference>
<evidence type="ECO:0000313" key="8">
    <source>
        <dbReference type="EMBL" id="KAF3538949.1"/>
    </source>
</evidence>
<dbReference type="SUPFAM" id="SSF102405">
    <property type="entry name" value="MCP/YpsA-like"/>
    <property type="match status" value="1"/>
</dbReference>
<dbReference type="InterPro" id="IPR005269">
    <property type="entry name" value="LOG"/>
</dbReference>
<keyword evidence="3 7" id="KW-0203">Cytokinin biosynthesis</keyword>
<dbReference type="GO" id="GO:0009691">
    <property type="term" value="P:cytokinin biosynthetic process"/>
    <property type="evidence" value="ECO:0007669"/>
    <property type="project" value="UniProtKB-UniRule"/>
</dbReference>
<evidence type="ECO:0000256" key="4">
    <source>
        <dbReference type="ARBA" id="ARBA00024884"/>
    </source>
</evidence>
<evidence type="ECO:0000256" key="7">
    <source>
        <dbReference type="RuleBase" id="RU363015"/>
    </source>
</evidence>
<name>A0A8S9Q8K0_BRACR</name>
<comment type="catalytic activity">
    <reaction evidence="6 7">
        <text>9-ribosyl-trans-zeatin 5'-phosphate + H2O = trans-zeatin + D-ribose 5-phosphate</text>
        <dbReference type="Rhea" id="RHEA:48564"/>
        <dbReference type="ChEBI" id="CHEBI:15377"/>
        <dbReference type="ChEBI" id="CHEBI:16522"/>
        <dbReference type="ChEBI" id="CHEBI:78346"/>
        <dbReference type="ChEBI" id="CHEBI:87947"/>
        <dbReference type="EC" id="3.2.2.n1"/>
    </reaction>
</comment>
<dbReference type="InterPro" id="IPR031100">
    <property type="entry name" value="LOG_fam"/>
</dbReference>
<accession>A0A8S9Q8K0</accession>
<dbReference type="NCBIfam" id="TIGR00730">
    <property type="entry name" value="Rossman fold protein, TIGR00730 family"/>
    <property type="match status" value="1"/>
</dbReference>
<protein>
    <recommendedName>
        <fullName evidence="2 7">Cytokinin riboside 5'-monophosphate phosphoribohydrolase</fullName>
        <ecNumber evidence="2 7">3.2.2.n1</ecNumber>
    </recommendedName>
</protein>
<dbReference type="EC" id="3.2.2.n1" evidence="2 7"/>
<dbReference type="GO" id="GO:0016799">
    <property type="term" value="F:hydrolase activity, hydrolyzing N-glycosyl compounds"/>
    <property type="evidence" value="ECO:0007669"/>
    <property type="project" value="TreeGrafter"/>
</dbReference>
<dbReference type="PANTHER" id="PTHR31223:SF70">
    <property type="entry name" value="LOG FAMILY PROTEIN YJL055W"/>
    <property type="match status" value="1"/>
</dbReference>
<dbReference type="Pfam" id="PF03641">
    <property type="entry name" value="Lysine_decarbox"/>
    <property type="match status" value="1"/>
</dbReference>
<keyword evidence="7" id="KW-0378">Hydrolase</keyword>
<evidence type="ECO:0000313" key="9">
    <source>
        <dbReference type="Proteomes" id="UP000712600"/>
    </source>
</evidence>
<proteinExistence type="inferred from homology"/>
<organism evidence="8 9">
    <name type="scientific">Brassica cretica</name>
    <name type="common">Mustard</name>
    <dbReference type="NCBI Taxonomy" id="69181"/>
    <lineage>
        <taxon>Eukaryota</taxon>
        <taxon>Viridiplantae</taxon>
        <taxon>Streptophyta</taxon>
        <taxon>Embryophyta</taxon>
        <taxon>Tracheophyta</taxon>
        <taxon>Spermatophyta</taxon>
        <taxon>Magnoliopsida</taxon>
        <taxon>eudicotyledons</taxon>
        <taxon>Gunneridae</taxon>
        <taxon>Pentapetalae</taxon>
        <taxon>rosids</taxon>
        <taxon>malvids</taxon>
        <taxon>Brassicales</taxon>
        <taxon>Brassicaceae</taxon>
        <taxon>Brassiceae</taxon>
        <taxon>Brassica</taxon>
    </lineage>
</organism>
<dbReference type="AlphaFoldDB" id="A0A8S9Q8K0"/>
<evidence type="ECO:0000256" key="5">
    <source>
        <dbReference type="ARBA" id="ARBA00047718"/>
    </source>
</evidence>
<comment type="catalytic activity">
    <reaction evidence="5 7">
        <text>N(6)-(dimethylallyl)adenosine 5'-phosphate + H2O = N(6)-dimethylallyladenine + D-ribose 5-phosphate</text>
        <dbReference type="Rhea" id="RHEA:48560"/>
        <dbReference type="ChEBI" id="CHEBI:15377"/>
        <dbReference type="ChEBI" id="CHEBI:17660"/>
        <dbReference type="ChEBI" id="CHEBI:57526"/>
        <dbReference type="ChEBI" id="CHEBI:78346"/>
        <dbReference type="EC" id="3.2.2.n1"/>
    </reaction>
</comment>
<evidence type="ECO:0000256" key="1">
    <source>
        <dbReference type="ARBA" id="ARBA00006763"/>
    </source>
</evidence>
<dbReference type="EMBL" id="QGKX02001290">
    <property type="protein sequence ID" value="KAF3538949.1"/>
    <property type="molecule type" value="Genomic_DNA"/>
</dbReference>
<dbReference type="PANTHER" id="PTHR31223">
    <property type="entry name" value="LOG FAMILY PROTEIN YJL055W"/>
    <property type="match status" value="1"/>
</dbReference>
<comment type="similarity">
    <text evidence="1 7">Belongs to the LOG family.</text>
</comment>
<dbReference type="GO" id="GO:0005829">
    <property type="term" value="C:cytosol"/>
    <property type="evidence" value="ECO:0007669"/>
    <property type="project" value="UniProtKB-ARBA"/>
</dbReference>
<sequence>MVLYNSLQITGETIGEVKAVADMHQRKAEMARQADAFIALPGGYGTLEELLEVITWAQLGIHRKPVGLLNVDGYYNSLLTFIDKAVDEGFISPMARRIIVSAPNAKELVRQLEEYEPEFDEITSKLVWDEVDRLSYVPGSEVTT</sequence>
<evidence type="ECO:0000256" key="3">
    <source>
        <dbReference type="ARBA" id="ARBA00022712"/>
    </source>
</evidence>
<evidence type="ECO:0000256" key="6">
    <source>
        <dbReference type="ARBA" id="ARBA00049153"/>
    </source>
</evidence>
<dbReference type="Proteomes" id="UP000712600">
    <property type="component" value="Unassembled WGS sequence"/>
</dbReference>
<comment type="caution">
    <text evidence="8">The sequence shown here is derived from an EMBL/GenBank/DDBJ whole genome shotgun (WGS) entry which is preliminary data.</text>
</comment>
<evidence type="ECO:0000256" key="2">
    <source>
        <dbReference type="ARBA" id="ARBA00012205"/>
    </source>
</evidence>